<feature type="transmembrane region" description="Helical" evidence="1">
    <location>
        <begin position="21"/>
        <end position="40"/>
    </location>
</feature>
<dbReference type="OrthoDB" id="3173737at2"/>
<protein>
    <submittedName>
        <fullName evidence="2">Uncharacterized protein</fullName>
    </submittedName>
</protein>
<dbReference type="EMBL" id="PPTS01000001">
    <property type="protein sequence ID" value="RDB66919.1"/>
    <property type="molecule type" value="Genomic_DNA"/>
</dbReference>
<evidence type="ECO:0000256" key="1">
    <source>
        <dbReference type="SAM" id="Phobius"/>
    </source>
</evidence>
<gene>
    <name evidence="2" type="ORF">C1877_00215</name>
</gene>
<proteinExistence type="predicted"/>
<dbReference type="AlphaFoldDB" id="A0A369M7R8"/>
<comment type="caution">
    <text evidence="2">The sequence shown here is derived from an EMBL/GenBank/DDBJ whole genome shotgun (WGS) entry which is preliminary data.</text>
</comment>
<dbReference type="PROSITE" id="PS51257">
    <property type="entry name" value="PROKAR_LIPOPROTEIN"/>
    <property type="match status" value="1"/>
</dbReference>
<dbReference type="Proteomes" id="UP000254000">
    <property type="component" value="Unassembled WGS sequence"/>
</dbReference>
<keyword evidence="1" id="KW-0472">Membrane</keyword>
<reference evidence="2 3" key="1">
    <citation type="journal article" date="2018" name="Elife">
        <title>Discovery and characterization of a prevalent human gut bacterial enzyme sufficient for the inactivation of a family of plant toxins.</title>
        <authorList>
            <person name="Koppel N."/>
            <person name="Bisanz J.E."/>
            <person name="Pandelia M.E."/>
            <person name="Turnbaugh P.J."/>
            <person name="Balskus E.P."/>
        </authorList>
    </citation>
    <scope>NUCLEOTIDE SEQUENCE [LARGE SCALE GENOMIC DNA]</scope>
    <source>
        <strain evidence="2 3">3C</strain>
    </source>
</reference>
<keyword evidence="3" id="KW-1185">Reference proteome</keyword>
<sequence>MPRLAPTGRGRRMNRSFTTCEKALMLILAVLLLGCCYYLLVLKPSLDSIAASEAKLSELDSEITIQQAVSAKKTQLEQQIAEVEASGTPQKTLPAYDNTKNEINELNAILADATSYNINFSEADLTDAVVRRVVDISFTCDSYHAAHRVLVSLVNCKYSCLVTDIAITGSGLGQSSSSGKVSASASITFFEKLG</sequence>
<accession>A0A369M7R8</accession>
<keyword evidence="1" id="KW-0812">Transmembrane</keyword>
<evidence type="ECO:0000313" key="2">
    <source>
        <dbReference type="EMBL" id="RDB66919.1"/>
    </source>
</evidence>
<organism evidence="2 3">
    <name type="scientific">Gordonibacter pamelaeae</name>
    <dbReference type="NCBI Taxonomy" id="471189"/>
    <lineage>
        <taxon>Bacteria</taxon>
        <taxon>Bacillati</taxon>
        <taxon>Actinomycetota</taxon>
        <taxon>Coriobacteriia</taxon>
        <taxon>Eggerthellales</taxon>
        <taxon>Eggerthellaceae</taxon>
        <taxon>Gordonibacter</taxon>
    </lineage>
</organism>
<name>A0A369M7R8_9ACTN</name>
<keyword evidence="1" id="KW-1133">Transmembrane helix</keyword>
<evidence type="ECO:0000313" key="3">
    <source>
        <dbReference type="Proteomes" id="UP000254000"/>
    </source>
</evidence>